<dbReference type="SMART" id="SM00195">
    <property type="entry name" value="DSPc"/>
    <property type="match status" value="1"/>
</dbReference>
<proteinExistence type="predicted"/>
<dbReference type="InterPro" id="IPR000340">
    <property type="entry name" value="Dual-sp_phosphatase_cat-dom"/>
</dbReference>
<dbReference type="Gene3D" id="3.90.190.10">
    <property type="entry name" value="Protein tyrosine phosphatase superfamily"/>
    <property type="match status" value="1"/>
</dbReference>
<protein>
    <submittedName>
        <fullName evidence="3">Uncharacterized protein</fullName>
    </submittedName>
</protein>
<name>A0ABP7M8G0_9GAMM</name>
<gene>
    <name evidence="3" type="ORF">GCM10022277_09440</name>
</gene>
<accession>A0ABP7M8G0</accession>
<sequence length="129" mass="14438">MDWITDSIALGNFVDAKNLQEGDVDAVLCLIENCCSIDETRFDVEVIPLVDAAGNDRRVFNDCVDFIDDVVSSGDKILVHCHAGRSRSVCILARYFMIKHGLKSHQALEKIEAKREIYLSPGIEEILEI</sequence>
<feature type="domain" description="Tyrosine-protein phosphatase" evidence="1">
    <location>
        <begin position="1"/>
        <end position="129"/>
    </location>
</feature>
<evidence type="ECO:0000313" key="4">
    <source>
        <dbReference type="Proteomes" id="UP001501565"/>
    </source>
</evidence>
<feature type="domain" description="Tyrosine specific protein phosphatases" evidence="2">
    <location>
        <begin position="58"/>
        <end position="115"/>
    </location>
</feature>
<dbReference type="PROSITE" id="PS50054">
    <property type="entry name" value="TYR_PHOSPHATASE_DUAL"/>
    <property type="match status" value="1"/>
</dbReference>
<dbReference type="InterPro" id="IPR000387">
    <property type="entry name" value="Tyr_Pase_dom"/>
</dbReference>
<dbReference type="EMBL" id="BAABBN010000004">
    <property type="protein sequence ID" value="GAA3916757.1"/>
    <property type="molecule type" value="Genomic_DNA"/>
</dbReference>
<dbReference type="Proteomes" id="UP001501565">
    <property type="component" value="Unassembled WGS sequence"/>
</dbReference>
<dbReference type="InterPro" id="IPR029021">
    <property type="entry name" value="Prot-tyrosine_phosphatase-like"/>
</dbReference>
<organism evidence="3 4">
    <name type="scientific">Litoribacillus peritrichatus</name>
    <dbReference type="NCBI Taxonomy" id="718191"/>
    <lineage>
        <taxon>Bacteria</taxon>
        <taxon>Pseudomonadati</taxon>
        <taxon>Pseudomonadota</taxon>
        <taxon>Gammaproteobacteria</taxon>
        <taxon>Oceanospirillales</taxon>
        <taxon>Oceanospirillaceae</taxon>
        <taxon>Litoribacillus</taxon>
    </lineage>
</organism>
<dbReference type="PANTHER" id="PTHR46377:SF5">
    <property type="entry name" value="DUAL SPECIFICITY PHOSPHATASE"/>
    <property type="match status" value="1"/>
</dbReference>
<dbReference type="PROSITE" id="PS50056">
    <property type="entry name" value="TYR_PHOSPHATASE_2"/>
    <property type="match status" value="1"/>
</dbReference>
<evidence type="ECO:0000313" key="3">
    <source>
        <dbReference type="EMBL" id="GAA3916757.1"/>
    </source>
</evidence>
<dbReference type="Pfam" id="PF00782">
    <property type="entry name" value="DSPc"/>
    <property type="match status" value="1"/>
</dbReference>
<evidence type="ECO:0000259" key="1">
    <source>
        <dbReference type="PROSITE" id="PS50054"/>
    </source>
</evidence>
<dbReference type="PANTHER" id="PTHR46377">
    <property type="entry name" value="DUAL SPECIFICITY PROTEIN PHOSPHATASE 19"/>
    <property type="match status" value="1"/>
</dbReference>
<dbReference type="SUPFAM" id="SSF52799">
    <property type="entry name" value="(Phosphotyrosine protein) phosphatases II"/>
    <property type="match status" value="1"/>
</dbReference>
<dbReference type="InterPro" id="IPR020422">
    <property type="entry name" value="TYR_PHOSPHATASE_DUAL_dom"/>
</dbReference>
<reference evidence="4" key="1">
    <citation type="journal article" date="2019" name="Int. J. Syst. Evol. Microbiol.">
        <title>The Global Catalogue of Microorganisms (GCM) 10K type strain sequencing project: providing services to taxonomists for standard genome sequencing and annotation.</title>
        <authorList>
            <consortium name="The Broad Institute Genomics Platform"/>
            <consortium name="The Broad Institute Genome Sequencing Center for Infectious Disease"/>
            <person name="Wu L."/>
            <person name="Ma J."/>
        </authorList>
    </citation>
    <scope>NUCLEOTIDE SEQUENCE [LARGE SCALE GENOMIC DNA]</scope>
    <source>
        <strain evidence="4">JCM 17551</strain>
    </source>
</reference>
<comment type="caution">
    <text evidence="3">The sequence shown here is derived from an EMBL/GenBank/DDBJ whole genome shotgun (WGS) entry which is preliminary data.</text>
</comment>
<keyword evidence="4" id="KW-1185">Reference proteome</keyword>
<dbReference type="CDD" id="cd14498">
    <property type="entry name" value="DSP"/>
    <property type="match status" value="1"/>
</dbReference>
<dbReference type="RefSeq" id="WP_344796006.1">
    <property type="nucleotide sequence ID" value="NZ_BAABBN010000004.1"/>
</dbReference>
<evidence type="ECO:0000259" key="2">
    <source>
        <dbReference type="PROSITE" id="PS50056"/>
    </source>
</evidence>